<dbReference type="AlphaFoldDB" id="A0A9J5ZCK5"/>
<name>A0A9J5ZCK5_SOLCO</name>
<evidence type="ECO:0000313" key="2">
    <source>
        <dbReference type="Proteomes" id="UP000824120"/>
    </source>
</evidence>
<dbReference type="EMBL" id="JACXVP010000004">
    <property type="protein sequence ID" value="KAG5609220.1"/>
    <property type="molecule type" value="Genomic_DNA"/>
</dbReference>
<proteinExistence type="predicted"/>
<reference evidence="1 2" key="1">
    <citation type="submission" date="2020-09" db="EMBL/GenBank/DDBJ databases">
        <title>De no assembly of potato wild relative species, Solanum commersonii.</title>
        <authorList>
            <person name="Cho K."/>
        </authorList>
    </citation>
    <scope>NUCLEOTIDE SEQUENCE [LARGE SCALE GENOMIC DNA]</scope>
    <source>
        <strain evidence="1">LZ3.2</strain>
        <tissue evidence="1">Leaf</tissue>
    </source>
</reference>
<dbReference type="Proteomes" id="UP000824120">
    <property type="component" value="Chromosome 4"/>
</dbReference>
<accession>A0A9J5ZCK5</accession>
<evidence type="ECO:0000313" key="1">
    <source>
        <dbReference type="EMBL" id="KAG5609220.1"/>
    </source>
</evidence>
<organism evidence="1 2">
    <name type="scientific">Solanum commersonii</name>
    <name type="common">Commerson's wild potato</name>
    <name type="synonym">Commerson's nightshade</name>
    <dbReference type="NCBI Taxonomy" id="4109"/>
    <lineage>
        <taxon>Eukaryota</taxon>
        <taxon>Viridiplantae</taxon>
        <taxon>Streptophyta</taxon>
        <taxon>Embryophyta</taxon>
        <taxon>Tracheophyta</taxon>
        <taxon>Spermatophyta</taxon>
        <taxon>Magnoliopsida</taxon>
        <taxon>eudicotyledons</taxon>
        <taxon>Gunneridae</taxon>
        <taxon>Pentapetalae</taxon>
        <taxon>asterids</taxon>
        <taxon>lamiids</taxon>
        <taxon>Solanales</taxon>
        <taxon>Solanaceae</taxon>
        <taxon>Solanoideae</taxon>
        <taxon>Solaneae</taxon>
        <taxon>Solanum</taxon>
    </lineage>
</organism>
<keyword evidence="2" id="KW-1185">Reference proteome</keyword>
<sequence>MLGEFSSKIDFAGSDNCIGSVLEISILALVLPIQQSFSSERTFGF</sequence>
<comment type="caution">
    <text evidence="1">The sequence shown here is derived from an EMBL/GenBank/DDBJ whole genome shotgun (WGS) entry which is preliminary data.</text>
</comment>
<protein>
    <submittedName>
        <fullName evidence="1">Uncharacterized protein</fullName>
    </submittedName>
</protein>
<gene>
    <name evidence="1" type="ORF">H5410_020501</name>
</gene>